<evidence type="ECO:0000313" key="3">
    <source>
        <dbReference type="Proteomes" id="UP000625682"/>
    </source>
</evidence>
<gene>
    <name evidence="2" type="ORF">GCM10012282_50580</name>
</gene>
<accession>A0A917L7I9</accession>
<dbReference type="SUPFAM" id="SSF48264">
    <property type="entry name" value="Cytochrome P450"/>
    <property type="match status" value="1"/>
</dbReference>
<proteinExistence type="predicted"/>
<evidence type="ECO:0000313" key="2">
    <source>
        <dbReference type="EMBL" id="GGJ47501.1"/>
    </source>
</evidence>
<dbReference type="RefSeq" id="WP_229695411.1">
    <property type="nucleotide sequence ID" value="NZ_BAABER010000015.1"/>
</dbReference>
<protein>
    <recommendedName>
        <fullName evidence="4">Cytochrome P450</fullName>
    </recommendedName>
</protein>
<dbReference type="Gene3D" id="1.10.630.10">
    <property type="entry name" value="Cytochrome P450"/>
    <property type="match status" value="1"/>
</dbReference>
<sequence length="64" mass="7014">MLSPDGDQHTRHREPFNAPFRPRAVREGFTARIESETGRLISALPPTGAADLRRAFAGPSRSPS</sequence>
<dbReference type="Proteomes" id="UP000625682">
    <property type="component" value="Unassembled WGS sequence"/>
</dbReference>
<dbReference type="GO" id="GO:0005506">
    <property type="term" value="F:iron ion binding"/>
    <property type="evidence" value="ECO:0007669"/>
    <property type="project" value="InterPro"/>
</dbReference>
<organism evidence="2 3">
    <name type="scientific">Streptomyces lacrimifluminis</name>
    <dbReference type="NCBI Taxonomy" id="1500077"/>
    <lineage>
        <taxon>Bacteria</taxon>
        <taxon>Bacillati</taxon>
        <taxon>Actinomycetota</taxon>
        <taxon>Actinomycetes</taxon>
        <taxon>Kitasatosporales</taxon>
        <taxon>Streptomycetaceae</taxon>
        <taxon>Streptomyces</taxon>
    </lineage>
</organism>
<dbReference type="GO" id="GO:0016705">
    <property type="term" value="F:oxidoreductase activity, acting on paired donors, with incorporation or reduction of molecular oxygen"/>
    <property type="evidence" value="ECO:0007669"/>
    <property type="project" value="InterPro"/>
</dbReference>
<name>A0A917L7I9_9ACTN</name>
<dbReference type="GO" id="GO:0020037">
    <property type="term" value="F:heme binding"/>
    <property type="evidence" value="ECO:0007669"/>
    <property type="project" value="InterPro"/>
</dbReference>
<dbReference type="AlphaFoldDB" id="A0A917L7I9"/>
<evidence type="ECO:0008006" key="4">
    <source>
        <dbReference type="Google" id="ProtNLM"/>
    </source>
</evidence>
<keyword evidence="3" id="KW-1185">Reference proteome</keyword>
<dbReference type="GO" id="GO:0004497">
    <property type="term" value="F:monooxygenase activity"/>
    <property type="evidence" value="ECO:0007669"/>
    <property type="project" value="InterPro"/>
</dbReference>
<dbReference type="InterPro" id="IPR036396">
    <property type="entry name" value="Cyt_P450_sf"/>
</dbReference>
<reference evidence="2" key="1">
    <citation type="journal article" date="2014" name="Int. J. Syst. Evol. Microbiol.">
        <title>Complete genome sequence of Corynebacterium casei LMG S-19264T (=DSM 44701T), isolated from a smear-ripened cheese.</title>
        <authorList>
            <consortium name="US DOE Joint Genome Institute (JGI-PGF)"/>
            <person name="Walter F."/>
            <person name="Albersmeier A."/>
            <person name="Kalinowski J."/>
            <person name="Ruckert C."/>
        </authorList>
    </citation>
    <scope>NUCLEOTIDE SEQUENCE</scope>
    <source>
        <strain evidence="2">CGMCC 4.7272</strain>
    </source>
</reference>
<feature type="compositionally biased region" description="Basic and acidic residues" evidence="1">
    <location>
        <begin position="1"/>
        <end position="15"/>
    </location>
</feature>
<dbReference type="EMBL" id="BMMU01000018">
    <property type="protein sequence ID" value="GGJ47501.1"/>
    <property type="molecule type" value="Genomic_DNA"/>
</dbReference>
<evidence type="ECO:0000256" key="1">
    <source>
        <dbReference type="SAM" id="MobiDB-lite"/>
    </source>
</evidence>
<feature type="region of interest" description="Disordered" evidence="1">
    <location>
        <begin position="1"/>
        <end position="23"/>
    </location>
</feature>
<comment type="caution">
    <text evidence="2">The sequence shown here is derived from an EMBL/GenBank/DDBJ whole genome shotgun (WGS) entry which is preliminary data.</text>
</comment>
<reference evidence="2" key="2">
    <citation type="submission" date="2020-09" db="EMBL/GenBank/DDBJ databases">
        <authorList>
            <person name="Sun Q."/>
            <person name="Zhou Y."/>
        </authorList>
    </citation>
    <scope>NUCLEOTIDE SEQUENCE</scope>
    <source>
        <strain evidence="2">CGMCC 4.7272</strain>
    </source>
</reference>